<evidence type="ECO:0000313" key="3">
    <source>
        <dbReference type="Proteomes" id="UP000006420"/>
    </source>
</evidence>
<evidence type="ECO:0000256" key="1">
    <source>
        <dbReference type="SAM" id="Phobius"/>
    </source>
</evidence>
<keyword evidence="1" id="KW-1133">Transmembrane helix</keyword>
<organism evidence="2 3">
    <name type="scientific">Dysgonomonas mossii DSM 22836</name>
    <dbReference type="NCBI Taxonomy" id="742767"/>
    <lineage>
        <taxon>Bacteria</taxon>
        <taxon>Pseudomonadati</taxon>
        <taxon>Bacteroidota</taxon>
        <taxon>Bacteroidia</taxon>
        <taxon>Bacteroidales</taxon>
        <taxon>Dysgonomonadaceae</taxon>
        <taxon>Dysgonomonas</taxon>
    </lineage>
</organism>
<dbReference type="GeneID" id="78083858"/>
<feature type="transmembrane region" description="Helical" evidence="1">
    <location>
        <begin position="112"/>
        <end position="130"/>
    </location>
</feature>
<accession>F8X4V3</accession>
<sequence>MILKSVLRYAAGLSVCLLLVILASCKAKTVYVPVESLRVEYRDKLLRDSVHLYDSVLVKMKGDTVWLEKYKYLYRDKVVRDSVFKTDSIAVPYPVVEVQVQEVNRLTSFQSFQIWCGRILLVFLLGYFVMRKFKVSG</sequence>
<keyword evidence="1" id="KW-0812">Transmembrane</keyword>
<dbReference type="RefSeq" id="WP_006844628.1">
    <property type="nucleotide sequence ID" value="NZ_AQWJ01000011.1"/>
</dbReference>
<reference evidence="2 3" key="1">
    <citation type="submission" date="2011-04" db="EMBL/GenBank/DDBJ databases">
        <title>The Genome Sequence of Dysgonomonas mossii DSM 22836.</title>
        <authorList>
            <consortium name="The Broad Institute Genome Sequencing Platform"/>
            <person name="Earl A."/>
            <person name="Ward D."/>
            <person name="Feldgarden M."/>
            <person name="Gevers D."/>
            <person name="Pudlo N."/>
            <person name="Martens E."/>
            <person name="Allen-Vercoe E."/>
            <person name="Young S.K."/>
            <person name="Zeng Q."/>
            <person name="Gargeya S."/>
            <person name="Fitzgerald M."/>
            <person name="Haas B."/>
            <person name="Abouelleil A."/>
            <person name="Alvarado L."/>
            <person name="Arachchi H.M."/>
            <person name="Berlin A."/>
            <person name="Brown A."/>
            <person name="Chapman S.B."/>
            <person name="Chen Z."/>
            <person name="Dunbar C."/>
            <person name="Freedman E."/>
            <person name="Gearin G."/>
            <person name="Gellesch M."/>
            <person name="Goldberg J."/>
            <person name="Griggs A."/>
            <person name="Gujja S."/>
            <person name="Heiman D."/>
            <person name="Howarth C."/>
            <person name="Larson L."/>
            <person name="Lui A."/>
            <person name="MacDonald P.J.P."/>
            <person name="Mehta T."/>
            <person name="Montmayeur A."/>
            <person name="Murphy C."/>
            <person name="Neiman D."/>
            <person name="Pearson M."/>
            <person name="Priest M."/>
            <person name="Roberts A."/>
            <person name="Saif S."/>
            <person name="Shea T."/>
            <person name="Shenoy N."/>
            <person name="Sisk P."/>
            <person name="Stolte C."/>
            <person name="Sykes S."/>
            <person name="Yandava C."/>
            <person name="Wortman J."/>
            <person name="Nusbaum C."/>
            <person name="Birren B."/>
        </authorList>
    </citation>
    <scope>NUCLEOTIDE SEQUENCE [LARGE SCALE GENOMIC DNA]</scope>
    <source>
        <strain evidence="2 3">DSM 22836</strain>
    </source>
</reference>
<gene>
    <name evidence="2" type="ORF">HMPREF9456_03262</name>
</gene>
<dbReference type="HOGENOM" id="CLU_154433_0_0_10"/>
<keyword evidence="1" id="KW-0472">Membrane</keyword>
<name>F8X4V3_9BACT</name>
<dbReference type="AlphaFoldDB" id="F8X4V3"/>
<dbReference type="eggNOG" id="ENOG5033CZ1">
    <property type="taxonomic scope" value="Bacteria"/>
</dbReference>
<dbReference type="STRING" id="742767.HMPREF9456_03262"/>
<dbReference type="Proteomes" id="UP000006420">
    <property type="component" value="Unassembled WGS sequence"/>
</dbReference>
<comment type="caution">
    <text evidence="2">The sequence shown here is derived from an EMBL/GenBank/DDBJ whole genome shotgun (WGS) entry which is preliminary data.</text>
</comment>
<dbReference type="EMBL" id="ADLW01000020">
    <property type="protein sequence ID" value="EGK04792.1"/>
    <property type="molecule type" value="Genomic_DNA"/>
</dbReference>
<evidence type="ECO:0000313" key="2">
    <source>
        <dbReference type="EMBL" id="EGK04792.1"/>
    </source>
</evidence>
<keyword evidence="3" id="KW-1185">Reference proteome</keyword>
<proteinExistence type="predicted"/>
<dbReference type="OrthoDB" id="1082663at2"/>
<protein>
    <submittedName>
        <fullName evidence="2">Uncharacterized protein</fullName>
    </submittedName>
</protein>
<dbReference type="PROSITE" id="PS51257">
    <property type="entry name" value="PROKAR_LIPOPROTEIN"/>
    <property type="match status" value="1"/>
</dbReference>